<dbReference type="GO" id="GO:0016787">
    <property type="term" value="F:hydrolase activity"/>
    <property type="evidence" value="ECO:0007669"/>
    <property type="project" value="UniProtKB-KW"/>
</dbReference>
<dbReference type="SMART" id="SM00849">
    <property type="entry name" value="Lactamase_B"/>
    <property type="match status" value="1"/>
</dbReference>
<keyword evidence="3" id="KW-1185">Reference proteome</keyword>
<evidence type="ECO:0000313" key="3">
    <source>
        <dbReference type="Proteomes" id="UP000482155"/>
    </source>
</evidence>
<dbReference type="SUPFAM" id="SSF55811">
    <property type="entry name" value="Nudix"/>
    <property type="match status" value="1"/>
</dbReference>
<dbReference type="InterPro" id="IPR036388">
    <property type="entry name" value="WH-like_DNA-bd_sf"/>
</dbReference>
<proteinExistence type="predicted"/>
<dbReference type="RefSeq" id="WP_163959727.1">
    <property type="nucleotide sequence ID" value="NZ_JAAIVB010000003.1"/>
</dbReference>
<dbReference type="CDD" id="cd16278">
    <property type="entry name" value="metallo-hydrolase-like_MBL-fold"/>
    <property type="match status" value="1"/>
</dbReference>
<dbReference type="Gene3D" id="3.90.79.10">
    <property type="entry name" value="Nucleoside Triphosphate Pyrophosphohydrolase"/>
    <property type="match status" value="1"/>
</dbReference>
<evidence type="ECO:0000259" key="1">
    <source>
        <dbReference type="PROSITE" id="PS51462"/>
    </source>
</evidence>
<dbReference type="PROSITE" id="PS51462">
    <property type="entry name" value="NUDIX"/>
    <property type="match status" value="1"/>
</dbReference>
<dbReference type="InterPro" id="IPR015797">
    <property type="entry name" value="NUDIX_hydrolase-like_dom_sf"/>
</dbReference>
<dbReference type="AlphaFoldDB" id="A0A6B3SF29"/>
<dbReference type="PANTHER" id="PTHR23131:SF0">
    <property type="entry name" value="ENDORIBONUCLEASE LACTB2"/>
    <property type="match status" value="1"/>
</dbReference>
<dbReference type="CDD" id="cd18870">
    <property type="entry name" value="NUDIX_AcylCoAdiphos_Nudt19"/>
    <property type="match status" value="1"/>
</dbReference>
<dbReference type="SUPFAM" id="SSF56281">
    <property type="entry name" value="Metallo-hydrolase/oxidoreductase"/>
    <property type="match status" value="1"/>
</dbReference>
<dbReference type="Gene3D" id="1.10.10.10">
    <property type="entry name" value="Winged helix-like DNA-binding domain superfamily/Winged helix DNA-binding domain"/>
    <property type="match status" value="1"/>
</dbReference>
<protein>
    <submittedName>
        <fullName evidence="2">MBL fold metallo-hydrolase</fullName>
    </submittedName>
</protein>
<dbReference type="Gene3D" id="3.60.15.10">
    <property type="entry name" value="Ribonuclease Z/Hydroxyacylglutathione hydrolase-like"/>
    <property type="match status" value="1"/>
</dbReference>
<sequence length="551" mass="59731">MTDLPLTPRPAATLVPLRDGPQGLEVFMLQRTHKAAFIPGGYVFPGGALEPGDKDPLFTQGATSPDPHEASRLLGLEEHGLSFWEAAVRECFEEAGLLLAYGNDGQMAGATASLNLAELRRRLADGELGFAEACQAHGLRPAFDQLAYFAHWVTPTGAPRRFTTRFFVCEVPAGQAASHDGTETIGNLWIRPGDALMREEQGDMPMMFATRRTLELLASFTDTQAALAHARALRSVARHEPRVAAGPQGRRVLLAGDAAYAEVGKLDPLGRGNASSEIVPGKPTVLSPTVRRIAAPNPSYMTGPGTNAYFIGAGEDIAVIDPGPALAEHVEALLRHAEGRIRWILFTHTHLDHSPAAMLLKEKTGAQVIGRPAPPGDRQDQGCQPDIVPEDGQRLELGGVTLQAVHTPGHASNHLCYLHETEKILFTGDHVMQGSTVVINPPDGDLRAYLDSLVRLKSLDVEYFAPGHGFLMDKPHAVIDRIVAHRLGREAKVADVLQRLGSGSLEELLPLVYDDVSEKRWPMARRSLLAHLLKLRDERRASETAGTWQSA</sequence>
<dbReference type="InterPro" id="IPR001279">
    <property type="entry name" value="Metallo-B-lactamas"/>
</dbReference>
<dbReference type="InterPro" id="IPR041516">
    <property type="entry name" value="LACTB2_WH"/>
</dbReference>
<dbReference type="Proteomes" id="UP000482155">
    <property type="component" value="Unassembled WGS sequence"/>
</dbReference>
<keyword evidence="2" id="KW-0378">Hydrolase</keyword>
<dbReference type="Pfam" id="PF00753">
    <property type="entry name" value="Lactamase_B"/>
    <property type="match status" value="1"/>
</dbReference>
<comment type="caution">
    <text evidence="2">The sequence shown here is derived from an EMBL/GenBank/DDBJ whole genome shotgun (WGS) entry which is preliminary data.</text>
</comment>
<dbReference type="InterPro" id="IPR000086">
    <property type="entry name" value="NUDIX_hydrolase_dom"/>
</dbReference>
<reference evidence="2 3" key="1">
    <citation type="submission" date="2020-02" db="EMBL/GenBank/DDBJ databases">
        <authorList>
            <person name="Kim M.K."/>
        </authorList>
    </citation>
    <scope>NUCLEOTIDE SEQUENCE [LARGE SCALE GENOMIC DNA]</scope>
    <source>
        <strain evidence="2 3">17J57-3</strain>
    </source>
</reference>
<organism evidence="2 3">
    <name type="scientific">Noviherbaspirillum galbum</name>
    <dbReference type="NCBI Taxonomy" id="2709383"/>
    <lineage>
        <taxon>Bacteria</taxon>
        <taxon>Pseudomonadati</taxon>
        <taxon>Pseudomonadota</taxon>
        <taxon>Betaproteobacteria</taxon>
        <taxon>Burkholderiales</taxon>
        <taxon>Oxalobacteraceae</taxon>
        <taxon>Noviherbaspirillum</taxon>
    </lineage>
</organism>
<evidence type="ECO:0000313" key="2">
    <source>
        <dbReference type="EMBL" id="NEX59507.1"/>
    </source>
</evidence>
<dbReference type="InterPro" id="IPR036866">
    <property type="entry name" value="RibonucZ/Hydroxyglut_hydro"/>
</dbReference>
<accession>A0A6B3SF29</accession>
<gene>
    <name evidence="2" type="ORF">G3574_00305</name>
</gene>
<name>A0A6B3SF29_9BURK</name>
<dbReference type="Pfam" id="PF17778">
    <property type="entry name" value="WHD_BLACT"/>
    <property type="match status" value="1"/>
</dbReference>
<dbReference type="InterPro" id="IPR050662">
    <property type="entry name" value="Sec-metab_biosynth-thioest"/>
</dbReference>
<dbReference type="EMBL" id="JAAIVB010000003">
    <property type="protein sequence ID" value="NEX59507.1"/>
    <property type="molecule type" value="Genomic_DNA"/>
</dbReference>
<feature type="domain" description="Nudix hydrolase" evidence="1">
    <location>
        <begin position="8"/>
        <end position="218"/>
    </location>
</feature>
<dbReference type="PANTHER" id="PTHR23131">
    <property type="entry name" value="ENDORIBONUCLEASE LACTB2"/>
    <property type="match status" value="1"/>
</dbReference>